<sequence>MSSGSHQTPSWTPGHDVRTAMKHLSIDPVIVRSVCCPKCFASYSLADIPEFCTWRARRRCRPCGERLITTRTTLTQGPITIPRRLYSVQSFRSWLEWFLSRPDIETLLEKSWTHQPSGDTMRSTWDSPAWRSLGAFSTTPGNLIFSLFYDSFNPLHNKIAGKVVSCGILTLRCMNLPFDVSRKPENTFFVALTPLPFGPNVVTITALLDPIMDQVLPFWIAQLIQTYKFPLGRSIRAGIVPVIADILASKKALGYGSHACEQFCSYCLCTLDQLERLDLENWTIRTSDAVRAAAEDWTAAQTVKKREQLFKSSGVRGSALHRLHYRDHVRHTVIGVMHNWMEGILQHHCRVKWGLGANSSGSSDSDYMLDSGDPSDDDSRASDDEDTDAPEVAGRPTGRRIPVAPTFDPTDLQFIRSRLARILAPTWFERPPANIGMKSHGKLKAIAWQNLFAYCLPLILVELWASGSEPGSRNSELLANFNHLVAATDLVCSYSTSDAAADAYTTHYVAYRQSLRELWPNSASVPNHHYAMHNGDQLKFWGPLILLSELPFESDIGELQDINTNFHYEDMDYTMLRQISRKARLTAEIETNADFHHVDKNGNSLANILLGDQSTTVSDLHASSTTTKKATRSPKKDLPAEHYTAILDYLTSRGEMLRHCEQAGLTCADTVLPPAGQNINSFKQYGRQFSTRRSHEGNSLVVVRRPLGIQLRGFIQDVCCIDFDGTMRTFLILEPLEPVPNALNPYQRFTGLACQVAYDRPMAARVVVEPSQLISHLVALRCPGGTFNIPEPIIITRSLNQGRVPE</sequence>
<keyword evidence="3" id="KW-1185">Reference proteome</keyword>
<dbReference type="InParanoid" id="A0A165IUK5"/>
<evidence type="ECO:0008006" key="4">
    <source>
        <dbReference type="Google" id="ProtNLM"/>
    </source>
</evidence>
<name>A0A165IUK5_EXIGL</name>
<evidence type="ECO:0000256" key="1">
    <source>
        <dbReference type="SAM" id="MobiDB-lite"/>
    </source>
</evidence>
<evidence type="ECO:0000313" key="2">
    <source>
        <dbReference type="EMBL" id="KZV93892.1"/>
    </source>
</evidence>
<protein>
    <recommendedName>
        <fullName evidence="4">Transposase domain-containing protein</fullName>
    </recommendedName>
</protein>
<accession>A0A165IUK5</accession>
<gene>
    <name evidence="2" type="ORF">EXIGLDRAFT_786996</name>
</gene>
<proteinExistence type="predicted"/>
<dbReference type="OrthoDB" id="3269001at2759"/>
<dbReference type="AlphaFoldDB" id="A0A165IUK5"/>
<dbReference type="EMBL" id="KV425982">
    <property type="protein sequence ID" value="KZV93892.1"/>
    <property type="molecule type" value="Genomic_DNA"/>
</dbReference>
<dbReference type="PANTHER" id="PTHR46579:SF1">
    <property type="entry name" value="F5_8 TYPE C DOMAIN-CONTAINING PROTEIN"/>
    <property type="match status" value="1"/>
</dbReference>
<organism evidence="2 3">
    <name type="scientific">Exidia glandulosa HHB12029</name>
    <dbReference type="NCBI Taxonomy" id="1314781"/>
    <lineage>
        <taxon>Eukaryota</taxon>
        <taxon>Fungi</taxon>
        <taxon>Dikarya</taxon>
        <taxon>Basidiomycota</taxon>
        <taxon>Agaricomycotina</taxon>
        <taxon>Agaricomycetes</taxon>
        <taxon>Auriculariales</taxon>
        <taxon>Exidiaceae</taxon>
        <taxon>Exidia</taxon>
    </lineage>
</organism>
<dbReference type="Proteomes" id="UP000077266">
    <property type="component" value="Unassembled WGS sequence"/>
</dbReference>
<feature type="region of interest" description="Disordered" evidence="1">
    <location>
        <begin position="362"/>
        <end position="402"/>
    </location>
</feature>
<dbReference type="STRING" id="1314781.A0A165IUK5"/>
<reference evidence="2 3" key="1">
    <citation type="journal article" date="2016" name="Mol. Biol. Evol.">
        <title>Comparative Genomics of Early-Diverging Mushroom-Forming Fungi Provides Insights into the Origins of Lignocellulose Decay Capabilities.</title>
        <authorList>
            <person name="Nagy L.G."/>
            <person name="Riley R."/>
            <person name="Tritt A."/>
            <person name="Adam C."/>
            <person name="Daum C."/>
            <person name="Floudas D."/>
            <person name="Sun H."/>
            <person name="Yadav J.S."/>
            <person name="Pangilinan J."/>
            <person name="Larsson K.H."/>
            <person name="Matsuura K."/>
            <person name="Barry K."/>
            <person name="Labutti K."/>
            <person name="Kuo R."/>
            <person name="Ohm R.A."/>
            <person name="Bhattacharya S.S."/>
            <person name="Shirouzu T."/>
            <person name="Yoshinaga Y."/>
            <person name="Martin F.M."/>
            <person name="Grigoriev I.V."/>
            <person name="Hibbett D.S."/>
        </authorList>
    </citation>
    <scope>NUCLEOTIDE SEQUENCE [LARGE SCALE GENOMIC DNA]</scope>
    <source>
        <strain evidence="2 3">HHB12029</strain>
    </source>
</reference>
<evidence type="ECO:0000313" key="3">
    <source>
        <dbReference type="Proteomes" id="UP000077266"/>
    </source>
</evidence>
<dbReference type="PANTHER" id="PTHR46579">
    <property type="entry name" value="F5/8 TYPE C DOMAIN-CONTAINING PROTEIN-RELATED"/>
    <property type="match status" value="1"/>
</dbReference>